<accession>A0A4R9GJD1</accession>
<evidence type="ECO:0008006" key="3">
    <source>
        <dbReference type="Google" id="ProtNLM"/>
    </source>
</evidence>
<dbReference type="AlphaFoldDB" id="A0A4R9GJD1"/>
<dbReference type="PROSITE" id="PS51257">
    <property type="entry name" value="PROKAR_LIPOPROTEIN"/>
    <property type="match status" value="1"/>
</dbReference>
<evidence type="ECO:0000313" key="1">
    <source>
        <dbReference type="EMBL" id="TGK12213.1"/>
    </source>
</evidence>
<reference evidence="1" key="1">
    <citation type="journal article" date="2019" name="PLoS Negl. Trop. Dis.">
        <title>Revisiting the worldwide diversity of Leptospira species in the environment.</title>
        <authorList>
            <person name="Vincent A.T."/>
            <person name="Schiettekatte O."/>
            <person name="Bourhy P."/>
            <person name="Veyrier F.J."/>
            <person name="Picardeau M."/>
        </authorList>
    </citation>
    <scope>NUCLEOTIDE SEQUENCE [LARGE SCALE GENOMIC DNA]</scope>
    <source>
        <strain evidence="1">SSW15</strain>
    </source>
</reference>
<dbReference type="Proteomes" id="UP000298458">
    <property type="component" value="Unassembled WGS sequence"/>
</dbReference>
<keyword evidence="2" id="KW-1185">Reference proteome</keyword>
<dbReference type="EMBL" id="RQET01000004">
    <property type="protein sequence ID" value="TGK12213.1"/>
    <property type="molecule type" value="Genomic_DNA"/>
</dbReference>
<sequence length="78" mass="8643">MREYRRILSFIAFVVLLSSCVLGISCNNGSANCHREAQKDADITKDLEIACLLNPSDKNLCNFALLQSAIPYQCYAGQ</sequence>
<proteinExistence type="predicted"/>
<organism evidence="1 2">
    <name type="scientific">Leptospira fletcheri</name>
    <dbReference type="NCBI Taxonomy" id="2484981"/>
    <lineage>
        <taxon>Bacteria</taxon>
        <taxon>Pseudomonadati</taxon>
        <taxon>Spirochaetota</taxon>
        <taxon>Spirochaetia</taxon>
        <taxon>Leptospirales</taxon>
        <taxon>Leptospiraceae</taxon>
        <taxon>Leptospira</taxon>
    </lineage>
</organism>
<dbReference type="OrthoDB" id="345492at2"/>
<protein>
    <recommendedName>
        <fullName evidence="3">Lipoprotein</fullName>
    </recommendedName>
</protein>
<gene>
    <name evidence="1" type="ORF">EHO60_08090</name>
</gene>
<name>A0A4R9GJD1_9LEPT</name>
<evidence type="ECO:0000313" key="2">
    <source>
        <dbReference type="Proteomes" id="UP000298458"/>
    </source>
</evidence>
<comment type="caution">
    <text evidence="1">The sequence shown here is derived from an EMBL/GenBank/DDBJ whole genome shotgun (WGS) entry which is preliminary data.</text>
</comment>